<dbReference type="CDD" id="cd23816">
    <property type="entry name" value="RWD_RWDD1"/>
    <property type="match status" value="1"/>
</dbReference>
<dbReference type="InterPro" id="IPR006575">
    <property type="entry name" value="RWD_dom"/>
</dbReference>
<gene>
    <name evidence="2" type="primary">EOG090X0F6V</name>
</gene>
<protein>
    <submittedName>
        <fullName evidence="2">EOG090X0F6V</fullName>
    </submittedName>
</protein>
<dbReference type="Pfam" id="PF16543">
    <property type="entry name" value="DFRP_C"/>
    <property type="match status" value="1"/>
</dbReference>
<dbReference type="SMART" id="SM00591">
    <property type="entry name" value="RWD"/>
    <property type="match status" value="1"/>
</dbReference>
<evidence type="ECO:0000259" key="1">
    <source>
        <dbReference type="PROSITE" id="PS50908"/>
    </source>
</evidence>
<dbReference type="InterPro" id="IPR032378">
    <property type="entry name" value="ZC3H15/TMA46_C"/>
</dbReference>
<sequence length="259" mass="29913">MGIGLRVVYVRTDNTSLTVFSYLIMSQNSQYKEEQLGEIFSLESIYPDELEILEEEPFHQFKLQVKSEGHDEEEGIGYACDLKFTYTPTYPEEIPMIEIMDDVGLDDEQLERLKDRLEKEAEDNLGMVMIFSLVSTANEWLNNEWDAELRRRDEEAERKILEAEEAENKKCHGTAVTVENFLRWKAEFDAEIAALKKPEKEDKDKKLSGRELFMVDKSLIESDLKFLEEGGEVVNVDESLFQDLEDLGLDDELVSDGSD</sequence>
<dbReference type="PROSITE" id="PS50908">
    <property type="entry name" value="RWD"/>
    <property type="match status" value="1"/>
</dbReference>
<dbReference type="PANTHER" id="PTHR12292">
    <property type="entry name" value="RWD DOMAIN-CONTAINING PROTEIN"/>
    <property type="match status" value="1"/>
</dbReference>
<dbReference type="Gene3D" id="3.10.110.10">
    <property type="entry name" value="Ubiquitin Conjugating Enzyme"/>
    <property type="match status" value="1"/>
</dbReference>
<dbReference type="Pfam" id="PF05773">
    <property type="entry name" value="RWD"/>
    <property type="match status" value="1"/>
</dbReference>
<dbReference type="OrthoDB" id="277175at2759"/>
<dbReference type="EMBL" id="LR014329">
    <property type="protein sequence ID" value="SVE83948.1"/>
    <property type="molecule type" value="mRNA"/>
</dbReference>
<accession>A0A4Y7MSP7</accession>
<dbReference type="FunFam" id="3.10.110.10:FF:000075">
    <property type="entry name" value="RWD domain-containing protein (Gir2)"/>
    <property type="match status" value="1"/>
</dbReference>
<proteinExistence type="evidence at transcript level"/>
<dbReference type="AlphaFoldDB" id="A0A4Y7MSP7"/>
<dbReference type="Gene3D" id="6.20.400.10">
    <property type="match status" value="1"/>
</dbReference>
<dbReference type="InterPro" id="IPR040213">
    <property type="entry name" value="GIR2-like"/>
</dbReference>
<evidence type="ECO:0000313" key="2">
    <source>
        <dbReference type="EMBL" id="SVE83948.1"/>
    </source>
</evidence>
<dbReference type="InterPro" id="IPR016135">
    <property type="entry name" value="UBQ-conjugating_enzyme/RWD"/>
</dbReference>
<organism evidence="2">
    <name type="scientific">Daphnia pulex</name>
    <name type="common">Water flea</name>
    <dbReference type="NCBI Taxonomy" id="6669"/>
    <lineage>
        <taxon>Eukaryota</taxon>
        <taxon>Metazoa</taxon>
        <taxon>Ecdysozoa</taxon>
        <taxon>Arthropoda</taxon>
        <taxon>Crustacea</taxon>
        <taxon>Branchiopoda</taxon>
        <taxon>Diplostraca</taxon>
        <taxon>Cladocera</taxon>
        <taxon>Anomopoda</taxon>
        <taxon>Daphniidae</taxon>
        <taxon>Daphnia</taxon>
    </lineage>
</organism>
<reference evidence="2" key="1">
    <citation type="submission" date="2018-08" db="EMBL/GenBank/DDBJ databases">
        <authorList>
            <person name="Cornetti L."/>
        </authorList>
    </citation>
    <scope>NUCLEOTIDE SEQUENCE</scope>
    <source>
        <strain evidence="2">CH-H</strain>
    </source>
</reference>
<dbReference type="SUPFAM" id="SSF54495">
    <property type="entry name" value="UBC-like"/>
    <property type="match status" value="1"/>
</dbReference>
<name>A0A4Y7MSP7_DAPPU</name>
<feature type="domain" description="RWD" evidence="1">
    <location>
        <begin position="37"/>
        <end position="144"/>
    </location>
</feature>